<dbReference type="GO" id="GO:0015986">
    <property type="term" value="P:proton motive force-driven ATP synthesis"/>
    <property type="evidence" value="ECO:0007669"/>
    <property type="project" value="InterPro"/>
</dbReference>
<dbReference type="PANTHER" id="PTHR39937:SF1">
    <property type="entry name" value="ATP SYNTHASE PROTEIN 8"/>
    <property type="match status" value="1"/>
</dbReference>
<keyword evidence="6 12" id="KW-0375">Hydrogen ion transport</keyword>
<evidence type="ECO:0000256" key="3">
    <source>
        <dbReference type="ARBA" id="ARBA00022448"/>
    </source>
</evidence>
<keyword evidence="9 12" id="KW-0496">Mitochondrion</keyword>
<keyword evidence="10 13" id="KW-0472">Membrane</keyword>
<evidence type="ECO:0000256" key="8">
    <source>
        <dbReference type="ARBA" id="ARBA00023065"/>
    </source>
</evidence>
<evidence type="ECO:0000256" key="6">
    <source>
        <dbReference type="ARBA" id="ARBA00022781"/>
    </source>
</evidence>
<dbReference type="OrthoDB" id="8734014at2759"/>
<evidence type="ECO:0000256" key="4">
    <source>
        <dbReference type="ARBA" id="ARBA00022547"/>
    </source>
</evidence>
<proteinExistence type="inferred from homology"/>
<dbReference type="KEGG" id="zvi:24146103"/>
<dbReference type="InterPro" id="IPR050635">
    <property type="entry name" value="ATPase_protein_8"/>
</dbReference>
<reference evidence="14" key="1">
    <citation type="journal article" date="2015" name="Mitochondrial DNA">
        <title>The complete mitochondrial genome of the common lizard Zootoca vivipara (Squamata: Lacertidae).</title>
        <authorList>
            <person name="Liu P."/>
            <person name="Zhu D."/>
            <person name="Zhao W.G."/>
            <person name="Ji X."/>
        </authorList>
    </citation>
    <scope>NUCLEOTIDE SEQUENCE</scope>
    <source>
        <tissue evidence="14">Muscle</tissue>
    </source>
</reference>
<keyword evidence="3 12" id="KW-0813">Transport</keyword>
<dbReference type="RefSeq" id="YP_009131577.1">
    <property type="nucleotide sequence ID" value="NC_026867.1"/>
</dbReference>
<dbReference type="AlphaFoldDB" id="A0A0U1YWN0"/>
<evidence type="ECO:0000313" key="14">
    <source>
        <dbReference type="EMBL" id="AJF22979.1"/>
    </source>
</evidence>
<dbReference type="InterPro" id="IPR001421">
    <property type="entry name" value="ATP8_metazoa"/>
</dbReference>
<dbReference type="Pfam" id="PF00895">
    <property type="entry name" value="ATP-synt_8"/>
    <property type="match status" value="1"/>
</dbReference>
<keyword evidence="4 12" id="KW-0138">CF(0)</keyword>
<accession>A0A0U1YWN0</accession>
<comment type="subcellular location">
    <subcellularLocation>
        <location evidence="1 12">Mitochondrion membrane</location>
        <topology evidence="1 12">Single-pass membrane protein</topology>
    </subcellularLocation>
</comment>
<dbReference type="EMBL" id="KM401599">
    <property type="protein sequence ID" value="AJF22979.1"/>
    <property type="molecule type" value="Genomic_DNA"/>
</dbReference>
<sequence length="53" mass="6618">MPQLNPTPWFMIFMLIWTTTICLITKILNTYPHPSIPQYIKKTYNYHWTWPWF</sequence>
<name>A0A0U1YWN0_ZOOVI</name>
<evidence type="ECO:0000256" key="13">
    <source>
        <dbReference type="SAM" id="Phobius"/>
    </source>
</evidence>
<evidence type="ECO:0000256" key="1">
    <source>
        <dbReference type="ARBA" id="ARBA00004304"/>
    </source>
</evidence>
<evidence type="ECO:0000256" key="11">
    <source>
        <dbReference type="ARBA" id="ARBA00023310"/>
    </source>
</evidence>
<evidence type="ECO:0000256" key="2">
    <source>
        <dbReference type="ARBA" id="ARBA00008892"/>
    </source>
</evidence>
<protein>
    <recommendedName>
        <fullName evidence="12">ATP synthase complex subunit 8</fullName>
    </recommendedName>
</protein>
<keyword evidence="8 12" id="KW-0406">Ion transport</keyword>
<dbReference type="GO" id="GO:0031966">
    <property type="term" value="C:mitochondrial membrane"/>
    <property type="evidence" value="ECO:0007669"/>
    <property type="project" value="UniProtKB-SubCell"/>
</dbReference>
<keyword evidence="7 13" id="KW-1133">Transmembrane helix</keyword>
<evidence type="ECO:0000256" key="7">
    <source>
        <dbReference type="ARBA" id="ARBA00022989"/>
    </source>
</evidence>
<evidence type="ECO:0000256" key="12">
    <source>
        <dbReference type="RuleBase" id="RU003661"/>
    </source>
</evidence>
<evidence type="ECO:0000256" key="9">
    <source>
        <dbReference type="ARBA" id="ARBA00023128"/>
    </source>
</evidence>
<dbReference type="GO" id="GO:0015078">
    <property type="term" value="F:proton transmembrane transporter activity"/>
    <property type="evidence" value="ECO:0007669"/>
    <property type="project" value="InterPro"/>
</dbReference>
<dbReference type="PANTHER" id="PTHR39937">
    <property type="entry name" value="ATP SYNTHASE PROTEIN 8"/>
    <property type="match status" value="1"/>
</dbReference>
<feature type="transmembrane region" description="Helical" evidence="13">
    <location>
        <begin position="6"/>
        <end position="28"/>
    </location>
</feature>
<dbReference type="GO" id="GO:0045259">
    <property type="term" value="C:proton-transporting ATP synthase complex"/>
    <property type="evidence" value="ECO:0007669"/>
    <property type="project" value="UniProtKB-KW"/>
</dbReference>
<organism evidence="14">
    <name type="scientific">Zootoca vivipara</name>
    <name type="common">Common lizard</name>
    <name type="synonym">Lacerta vivipara</name>
    <dbReference type="NCBI Taxonomy" id="8524"/>
    <lineage>
        <taxon>Eukaryota</taxon>
        <taxon>Metazoa</taxon>
        <taxon>Chordata</taxon>
        <taxon>Craniata</taxon>
        <taxon>Vertebrata</taxon>
        <taxon>Euteleostomi</taxon>
        <taxon>Lepidosauria</taxon>
        <taxon>Squamata</taxon>
        <taxon>Bifurcata</taxon>
        <taxon>Unidentata</taxon>
        <taxon>Episquamata</taxon>
        <taxon>Laterata</taxon>
        <taxon>Lacertibaenia</taxon>
        <taxon>Lacertidae</taxon>
        <taxon>Zootoca</taxon>
    </lineage>
</organism>
<evidence type="ECO:0000256" key="5">
    <source>
        <dbReference type="ARBA" id="ARBA00022692"/>
    </source>
</evidence>
<comment type="similarity">
    <text evidence="2 12">Belongs to the ATPase protein 8 family.</text>
</comment>
<keyword evidence="5 12" id="KW-0812">Transmembrane</keyword>
<gene>
    <name evidence="14" type="primary">ATP8</name>
</gene>
<geneLocation type="mitochondrion" evidence="14"/>
<keyword evidence="11" id="KW-0066">ATP synthesis</keyword>
<evidence type="ECO:0000256" key="10">
    <source>
        <dbReference type="ARBA" id="ARBA00023136"/>
    </source>
</evidence>